<reference evidence="1 2" key="1">
    <citation type="submission" date="2021-11" db="EMBL/GenBank/DDBJ databases">
        <title>Black yeast isolated from Biological Soil Crust.</title>
        <authorList>
            <person name="Kurbessoian T."/>
        </authorList>
    </citation>
    <scope>NUCLEOTIDE SEQUENCE [LARGE SCALE GENOMIC DNA]</scope>
    <source>
        <strain evidence="1 2">CCFEE 5522</strain>
    </source>
</reference>
<accession>A0AAV9JNF5</accession>
<gene>
    <name evidence="1" type="ORF">LTR36_001620</name>
</gene>
<evidence type="ECO:0008006" key="3">
    <source>
        <dbReference type="Google" id="ProtNLM"/>
    </source>
</evidence>
<protein>
    <recommendedName>
        <fullName evidence="3">F-box domain-containing protein</fullName>
    </recommendedName>
</protein>
<organism evidence="1 2">
    <name type="scientific">Oleoguttula mirabilis</name>
    <dbReference type="NCBI Taxonomy" id="1507867"/>
    <lineage>
        <taxon>Eukaryota</taxon>
        <taxon>Fungi</taxon>
        <taxon>Dikarya</taxon>
        <taxon>Ascomycota</taxon>
        <taxon>Pezizomycotina</taxon>
        <taxon>Dothideomycetes</taxon>
        <taxon>Dothideomycetidae</taxon>
        <taxon>Mycosphaerellales</taxon>
        <taxon>Teratosphaeriaceae</taxon>
        <taxon>Oleoguttula</taxon>
    </lineage>
</organism>
<evidence type="ECO:0000313" key="2">
    <source>
        <dbReference type="Proteomes" id="UP001324427"/>
    </source>
</evidence>
<proteinExistence type="predicted"/>
<dbReference type="EMBL" id="JAVFHQ010000013">
    <property type="protein sequence ID" value="KAK4546888.1"/>
    <property type="molecule type" value="Genomic_DNA"/>
</dbReference>
<evidence type="ECO:0000313" key="1">
    <source>
        <dbReference type="EMBL" id="KAK4546888.1"/>
    </source>
</evidence>
<dbReference type="Proteomes" id="UP001324427">
    <property type="component" value="Unassembled WGS sequence"/>
</dbReference>
<sequence length="159" mass="18044">MAAFDRLRTALSRLKPKQARESPDPVNSKCPLFRFPAEIRNTIWEMALDEEKEIVLSCATSALLQTCKQMRKEASAMWLTGQTVVIRPAMQQYVRNRKGPSQGKRAWRKRVGRGSAKKDLGAFLVWHAQRRRLAGVDSQCAHNGWHSAKATPRSSPSHY</sequence>
<dbReference type="AlphaFoldDB" id="A0AAV9JNF5"/>
<keyword evidence="2" id="KW-1185">Reference proteome</keyword>
<name>A0AAV9JNF5_9PEZI</name>
<comment type="caution">
    <text evidence="1">The sequence shown here is derived from an EMBL/GenBank/DDBJ whole genome shotgun (WGS) entry which is preliminary data.</text>
</comment>